<evidence type="ECO:0000313" key="2">
    <source>
        <dbReference type="Proteomes" id="UP001062846"/>
    </source>
</evidence>
<keyword evidence="2" id="KW-1185">Reference proteome</keyword>
<accession>A0ACC0PMS8</accession>
<dbReference type="EMBL" id="CM046389">
    <property type="protein sequence ID" value="KAI8566451.1"/>
    <property type="molecule type" value="Genomic_DNA"/>
</dbReference>
<organism evidence="1 2">
    <name type="scientific">Rhododendron molle</name>
    <name type="common">Chinese azalea</name>
    <name type="synonym">Azalea mollis</name>
    <dbReference type="NCBI Taxonomy" id="49168"/>
    <lineage>
        <taxon>Eukaryota</taxon>
        <taxon>Viridiplantae</taxon>
        <taxon>Streptophyta</taxon>
        <taxon>Embryophyta</taxon>
        <taxon>Tracheophyta</taxon>
        <taxon>Spermatophyta</taxon>
        <taxon>Magnoliopsida</taxon>
        <taxon>eudicotyledons</taxon>
        <taxon>Gunneridae</taxon>
        <taxon>Pentapetalae</taxon>
        <taxon>asterids</taxon>
        <taxon>Ericales</taxon>
        <taxon>Ericaceae</taxon>
        <taxon>Ericoideae</taxon>
        <taxon>Rhodoreae</taxon>
        <taxon>Rhododendron</taxon>
    </lineage>
</organism>
<reference evidence="1" key="1">
    <citation type="submission" date="2022-02" db="EMBL/GenBank/DDBJ databases">
        <title>Plant Genome Project.</title>
        <authorList>
            <person name="Zhang R.-G."/>
        </authorList>
    </citation>
    <scope>NUCLEOTIDE SEQUENCE</scope>
    <source>
        <strain evidence="1">AT1</strain>
    </source>
</reference>
<protein>
    <submittedName>
        <fullName evidence="1">Uncharacterized protein</fullName>
    </submittedName>
</protein>
<dbReference type="Proteomes" id="UP001062846">
    <property type="component" value="Chromosome 2"/>
</dbReference>
<evidence type="ECO:0000313" key="1">
    <source>
        <dbReference type="EMBL" id="KAI8566451.1"/>
    </source>
</evidence>
<comment type="caution">
    <text evidence="1">The sequence shown here is derived from an EMBL/GenBank/DDBJ whole genome shotgun (WGS) entry which is preliminary data.</text>
</comment>
<sequence>MVPFRSTGSCSAFPALQGYEIHVKQGEPSSKEWLKAENSYRSGAASARSSRQKNGGWKTKTGYLGNTTCGQLIVSQLDHPQFQLLLMGMMRQPHLVDLASDGSRNNHRLLLTWVDSTITLR</sequence>
<gene>
    <name evidence="1" type="ORF">RHMOL_Rhmol02G0041700</name>
</gene>
<name>A0ACC0PMS8_RHOML</name>
<proteinExistence type="predicted"/>